<evidence type="ECO:0000313" key="9">
    <source>
        <dbReference type="EMBL" id="KAH7315070.1"/>
    </source>
</evidence>
<dbReference type="InterPro" id="IPR001245">
    <property type="entry name" value="Ser-Thr/Tyr_kinase_cat_dom"/>
</dbReference>
<keyword evidence="10" id="KW-1185">Reference proteome</keyword>
<proteinExistence type="predicted"/>
<evidence type="ECO:0000256" key="2">
    <source>
        <dbReference type="ARBA" id="ARBA00022679"/>
    </source>
</evidence>
<dbReference type="InterPro" id="IPR000719">
    <property type="entry name" value="Prot_kinase_dom"/>
</dbReference>
<evidence type="ECO:0000313" key="10">
    <source>
        <dbReference type="Proteomes" id="UP000825935"/>
    </source>
</evidence>
<dbReference type="InterPro" id="IPR011009">
    <property type="entry name" value="Kinase-like_dom_sf"/>
</dbReference>
<feature type="compositionally biased region" description="Basic residues" evidence="7">
    <location>
        <begin position="60"/>
        <end position="87"/>
    </location>
</feature>
<feature type="region of interest" description="Disordered" evidence="7">
    <location>
        <begin position="378"/>
        <end position="400"/>
    </location>
</feature>
<dbReference type="CDD" id="cd06410">
    <property type="entry name" value="PB1_UP2"/>
    <property type="match status" value="1"/>
</dbReference>
<feature type="region of interest" description="Disordered" evidence="7">
    <location>
        <begin position="1096"/>
        <end position="1124"/>
    </location>
</feature>
<dbReference type="InterPro" id="IPR000270">
    <property type="entry name" value="PB1_dom"/>
</dbReference>
<dbReference type="PANTHER" id="PTHR23257">
    <property type="entry name" value="SERINE-THREONINE PROTEIN KINASE"/>
    <property type="match status" value="1"/>
</dbReference>
<dbReference type="InterPro" id="IPR017441">
    <property type="entry name" value="Protein_kinase_ATP_BS"/>
</dbReference>
<dbReference type="SMART" id="SM00220">
    <property type="entry name" value="S_TKc"/>
    <property type="match status" value="1"/>
</dbReference>
<dbReference type="Gene3D" id="3.10.20.90">
    <property type="entry name" value="Phosphatidylinositol 3-kinase Catalytic Subunit, Chain A, domain 1"/>
    <property type="match status" value="1"/>
</dbReference>
<dbReference type="SMART" id="SM00666">
    <property type="entry name" value="PB1"/>
    <property type="match status" value="1"/>
</dbReference>
<evidence type="ECO:0000256" key="1">
    <source>
        <dbReference type="ARBA" id="ARBA00022527"/>
    </source>
</evidence>
<dbReference type="PROSITE" id="PS00108">
    <property type="entry name" value="PROTEIN_KINASE_ST"/>
    <property type="match status" value="1"/>
</dbReference>
<evidence type="ECO:0000256" key="3">
    <source>
        <dbReference type="ARBA" id="ARBA00022741"/>
    </source>
</evidence>
<dbReference type="GO" id="GO:0004674">
    <property type="term" value="F:protein serine/threonine kinase activity"/>
    <property type="evidence" value="ECO:0007669"/>
    <property type="project" value="UniProtKB-KW"/>
</dbReference>
<evidence type="ECO:0000256" key="7">
    <source>
        <dbReference type="SAM" id="MobiDB-lite"/>
    </source>
</evidence>
<feature type="binding site" evidence="6">
    <location>
        <position position="1205"/>
    </location>
    <ligand>
        <name>ATP</name>
        <dbReference type="ChEBI" id="CHEBI:30616"/>
    </ligand>
</feature>
<dbReference type="Pfam" id="PF00564">
    <property type="entry name" value="PB1"/>
    <property type="match status" value="1"/>
</dbReference>
<dbReference type="CDD" id="cd13999">
    <property type="entry name" value="STKc_MAP3K-like"/>
    <property type="match status" value="1"/>
</dbReference>
<dbReference type="Pfam" id="PF07714">
    <property type="entry name" value="PK_Tyr_Ser-Thr"/>
    <property type="match status" value="1"/>
</dbReference>
<feature type="region of interest" description="Disordered" evidence="7">
    <location>
        <begin position="37"/>
        <end position="91"/>
    </location>
</feature>
<dbReference type="InterPro" id="IPR050167">
    <property type="entry name" value="Ser_Thr_protein_kinase"/>
</dbReference>
<dbReference type="GO" id="GO:0005737">
    <property type="term" value="C:cytoplasm"/>
    <property type="evidence" value="ECO:0007669"/>
    <property type="project" value="TreeGrafter"/>
</dbReference>
<protein>
    <recommendedName>
        <fullName evidence="8">Protein kinase domain-containing protein</fullName>
    </recommendedName>
</protein>
<evidence type="ECO:0000256" key="4">
    <source>
        <dbReference type="ARBA" id="ARBA00022777"/>
    </source>
</evidence>
<feature type="domain" description="Protein kinase" evidence="8">
    <location>
        <begin position="1178"/>
        <end position="1443"/>
    </location>
</feature>
<dbReference type="PROSITE" id="PS50011">
    <property type="entry name" value="PROTEIN_KINASE_DOM"/>
    <property type="match status" value="1"/>
</dbReference>
<dbReference type="OMA" id="HATEYHE"/>
<reference evidence="9" key="1">
    <citation type="submission" date="2021-08" db="EMBL/GenBank/DDBJ databases">
        <title>WGS assembly of Ceratopteris richardii.</title>
        <authorList>
            <person name="Marchant D.B."/>
            <person name="Chen G."/>
            <person name="Jenkins J."/>
            <person name="Shu S."/>
            <person name="Leebens-Mack J."/>
            <person name="Grimwood J."/>
            <person name="Schmutz J."/>
            <person name="Soltis P."/>
            <person name="Soltis D."/>
            <person name="Chen Z.-H."/>
        </authorList>
    </citation>
    <scope>NUCLEOTIDE SEQUENCE</scope>
    <source>
        <strain evidence="9">Whitten #5841</strain>
        <tissue evidence="9">Leaf</tissue>
    </source>
</reference>
<evidence type="ECO:0000256" key="5">
    <source>
        <dbReference type="ARBA" id="ARBA00022840"/>
    </source>
</evidence>
<dbReference type="Gene3D" id="3.30.200.20">
    <property type="entry name" value="Phosphorylase Kinase, domain 1"/>
    <property type="match status" value="1"/>
</dbReference>
<keyword evidence="4" id="KW-0418">Kinase</keyword>
<name>A0A8T2SAN8_CERRI</name>
<organism evidence="9 10">
    <name type="scientific">Ceratopteris richardii</name>
    <name type="common">Triangle waterfern</name>
    <dbReference type="NCBI Taxonomy" id="49495"/>
    <lineage>
        <taxon>Eukaryota</taxon>
        <taxon>Viridiplantae</taxon>
        <taxon>Streptophyta</taxon>
        <taxon>Embryophyta</taxon>
        <taxon>Tracheophyta</taxon>
        <taxon>Polypodiopsida</taxon>
        <taxon>Polypodiidae</taxon>
        <taxon>Polypodiales</taxon>
        <taxon>Pteridineae</taxon>
        <taxon>Pteridaceae</taxon>
        <taxon>Parkerioideae</taxon>
        <taxon>Ceratopteris</taxon>
    </lineage>
</organism>
<keyword evidence="5 6" id="KW-0067">ATP-binding</keyword>
<dbReference type="EMBL" id="CM035426">
    <property type="protein sequence ID" value="KAH7315069.1"/>
    <property type="molecule type" value="Genomic_DNA"/>
</dbReference>
<gene>
    <name evidence="9" type="ORF">KP509_21G032400</name>
</gene>
<dbReference type="GO" id="GO:0005524">
    <property type="term" value="F:ATP binding"/>
    <property type="evidence" value="ECO:0007669"/>
    <property type="project" value="UniProtKB-UniRule"/>
</dbReference>
<dbReference type="GO" id="GO:0007165">
    <property type="term" value="P:signal transduction"/>
    <property type="evidence" value="ECO:0007669"/>
    <property type="project" value="TreeGrafter"/>
</dbReference>
<keyword evidence="2" id="KW-0808">Transferase</keyword>
<dbReference type="FunFam" id="3.10.20.90:FF:000058">
    <property type="entry name" value="Octicosapeptide/phox/Bem1p domain kinase superfamily protein"/>
    <property type="match status" value="1"/>
</dbReference>
<dbReference type="PANTHER" id="PTHR23257:SF703">
    <property type="entry name" value="KINASE SUPERFAMILY WITH OCTICOSAPEPTIDE_PHOX_BEM1P DOMAIN-CONTAINING PROTEIN"/>
    <property type="match status" value="1"/>
</dbReference>
<dbReference type="PROSITE" id="PS00107">
    <property type="entry name" value="PROTEIN_KINASE_ATP"/>
    <property type="match status" value="1"/>
</dbReference>
<dbReference type="PRINTS" id="PR00109">
    <property type="entry name" value="TYRKINASE"/>
</dbReference>
<comment type="caution">
    <text evidence="9">The sequence shown here is derived from an EMBL/GenBank/DDBJ whole genome shotgun (WGS) entry which is preliminary data.</text>
</comment>
<sequence length="1450" mass="160512">MILSARHPTLTGFAPCMDLACSRIALLDAAHSSTERVSHHQQLEQAVSDSGHMEYSDLHSHHHQYKHHHQHHYHHMQSHTPQHHHSHQLPVGGNYLDLGGGFIAPETNPVPLEALTHAEKEKQGMPQTQFIDQYATSAVQTPYKPCDDVHTSVKIHEDVHGPPKASEEVLILPGRHDSLHFTRERGYSQQQFHSPAAMLAMVRPRIRLICSTGGRIMGRPADGRLRYCGGDTRLISLERVFSFSELMSRMTQIYGSPLILKYQLPGEDLDALVSVSSDDDLQNMIEEYDKLIASNGTSWFRLFLFRNPSDCEILSHNYHQAHRKCQNEIMQRYISAINGASDPFIDTHTEVGANANCPPSKRALDASIITLSGQYAQARPPSRAPSAPSSLPSSPSVAARQYHHKQCGTVDVCHQFPKDQQGLVIPASNIEMSAQELGQDRHADSFKCDHHQIHVTGESPRVQLDYPLSGGGDAVWAKENGVHLNDTATHQLDRHRGPHSIMMDTRHDTLKFHGPVDAQCETCCSNHPVPQMLSSLHHAGQAEYDFGRLEQMQYCFMDGHKHVPIHQMHPSNTLVHREVLPRMQRGPAIDSASQSTEDPLHSHVQIPAAMSSAPVKQMGSAPSSPRDASHGRCCPCRQHCQVDRGISVSLGEHSHIKKPSHYVDQSIKRHGFHPLSRFCDGSNFCSDPAAWHGPVPFGRGLEFDEHESLQKFPFDRISNRAHIADCCAKETTGHCFMESVHSAHERNLQQCHYYCADNHDARGQQLEKPRITPATYDLQAYVRECDIQLGHTEDNLSILATGRLMYDPKTDVNVNRGNDNCSGLNINFGHGGVEMKISNVQDSQDVLRLGHNYASNLSSMPGHKSSVPCLRPDSFSSTDAVAGSLSRPSLESSVWNASPSVVYDDQTREVETHGLVISTDPVSSIRKSLNGIIGYEGDENRSPSFGGMDSVIKLRSINTRRDAPEFSAECLPPVSSLTHVPDDSNQVSYAHGSHCSAEPFPLRTLDSEIIKGSITLALPMYDQSPTNSVKNAAFSFAENDEVSVKHGKDATEQPVNSVAVFSAASNQTAGNQQEIEKVDGDSEVEKVLDQDCTPMLEESKTRSQPSSRPCSMESRIHDKGDTPLPMTESGIKNEPLHEVNTNGSANVCLEDEEKELPATQAEAEAIARGLQIIKNDDLEDLRELGSGTYGTVFHGKWRGSDVAIKRIKASCFTGRPSVQERLISDFWREAGTLSQLHHPNIVAFYGVVPDGPEGTLATVTEYMVNGSLKNVLSKKDRTIDRRKRLLIAMDAAFGMEYLHSKKIVHFDLKSENLLVNMRDPHRPICKVGDFGLSKVKHQTLVSGGVRGTLPWIAPELLSGKGLVTEKVDVYSFGIVMWELLTGEEPYANMHCGTIIGGIVHNNLRPTTPSWCDPSWKQLMERCWSANPADRPDFTAVASELRAIASSMNVK</sequence>
<evidence type="ECO:0000259" key="8">
    <source>
        <dbReference type="PROSITE" id="PS50011"/>
    </source>
</evidence>
<dbReference type="EMBL" id="CM035426">
    <property type="protein sequence ID" value="KAH7315070.1"/>
    <property type="molecule type" value="Genomic_DNA"/>
</dbReference>
<dbReference type="Proteomes" id="UP000825935">
    <property type="component" value="Chromosome 21"/>
</dbReference>
<accession>A0A8T2SAN8</accession>
<keyword evidence="1" id="KW-0723">Serine/threonine-protein kinase</keyword>
<dbReference type="SUPFAM" id="SSF56112">
    <property type="entry name" value="Protein kinase-like (PK-like)"/>
    <property type="match status" value="1"/>
</dbReference>
<dbReference type="InterPro" id="IPR008271">
    <property type="entry name" value="Ser/Thr_kinase_AS"/>
</dbReference>
<evidence type="ECO:0000256" key="6">
    <source>
        <dbReference type="PROSITE-ProRule" id="PRU10141"/>
    </source>
</evidence>
<keyword evidence="3 6" id="KW-0547">Nucleotide-binding</keyword>
<dbReference type="OrthoDB" id="1922277at2759"/>
<dbReference type="Gene3D" id="1.10.510.10">
    <property type="entry name" value="Transferase(Phosphotransferase) domain 1"/>
    <property type="match status" value="1"/>
</dbReference>
<dbReference type="SUPFAM" id="SSF54277">
    <property type="entry name" value="CAD &amp; PB1 domains"/>
    <property type="match status" value="1"/>
</dbReference>
<dbReference type="FunFam" id="3.30.200.20:FF:000081">
    <property type="entry name" value="Octicosapeptide/phox/Bem1p domain kinase superfamily protein"/>
    <property type="match status" value="1"/>
</dbReference>